<evidence type="ECO:0000313" key="5">
    <source>
        <dbReference type="Proteomes" id="UP001149954"/>
    </source>
</evidence>
<comment type="caution">
    <text evidence="4">The sequence shown here is derived from an EMBL/GenBank/DDBJ whole genome shotgun (WGS) entry which is preliminary data.</text>
</comment>
<dbReference type="SUPFAM" id="SSF48403">
    <property type="entry name" value="Ankyrin repeat"/>
    <property type="match status" value="1"/>
</dbReference>
<dbReference type="OrthoDB" id="4772757at2759"/>
<dbReference type="PANTHER" id="PTHR24180:SF45">
    <property type="entry name" value="POLY [ADP-RIBOSE] POLYMERASE TANKYRASE"/>
    <property type="match status" value="1"/>
</dbReference>
<gene>
    <name evidence="4" type="ORF">N7463_010909</name>
</gene>
<evidence type="ECO:0000313" key="4">
    <source>
        <dbReference type="EMBL" id="KAJ5494822.1"/>
    </source>
</evidence>
<accession>A0A9W9XKS1</accession>
<dbReference type="PROSITE" id="PS50088">
    <property type="entry name" value="ANK_REPEAT"/>
    <property type="match status" value="3"/>
</dbReference>
<dbReference type="PROSITE" id="PS50297">
    <property type="entry name" value="ANK_REP_REGION"/>
    <property type="match status" value="2"/>
</dbReference>
<dbReference type="InterPro" id="IPR051637">
    <property type="entry name" value="Ank_repeat_dom-contain_49"/>
</dbReference>
<protein>
    <recommendedName>
        <fullName evidence="6">Ankyrin repeat-containing domain</fullName>
    </recommendedName>
</protein>
<name>A0A9W9XKS1_9EURO</name>
<sequence>MALTSIQKETDRVHRLYDVTGKPFSIWFPIFWKTFRPYEVPPVMGALHLAALNGHQQEVHFILDKDKSDINTTDGTNAFPVIWASLNGHDRVVELLLKRGADIDAQGGHYGNALQAACAERHDNVAQMLLERGADINAQGGHYGNVLQAACAEGHDKIAQMLLERGADINAQGREHGNSL</sequence>
<dbReference type="Proteomes" id="UP001149954">
    <property type="component" value="Unassembled WGS sequence"/>
</dbReference>
<keyword evidence="2 3" id="KW-0040">ANK repeat</keyword>
<dbReference type="AlphaFoldDB" id="A0A9W9XKS1"/>
<dbReference type="PANTHER" id="PTHR24180">
    <property type="entry name" value="CYCLIN-DEPENDENT KINASE INHIBITOR 2C-RELATED"/>
    <property type="match status" value="1"/>
</dbReference>
<dbReference type="Gene3D" id="1.25.40.20">
    <property type="entry name" value="Ankyrin repeat-containing domain"/>
    <property type="match status" value="1"/>
</dbReference>
<feature type="repeat" description="ANK" evidence="3">
    <location>
        <begin position="76"/>
        <end position="108"/>
    </location>
</feature>
<reference evidence="4" key="1">
    <citation type="submission" date="2022-12" db="EMBL/GenBank/DDBJ databases">
        <authorList>
            <person name="Petersen C."/>
        </authorList>
    </citation>
    <scope>NUCLEOTIDE SEQUENCE</scope>
    <source>
        <strain evidence="4">IBT 29495</strain>
    </source>
</reference>
<evidence type="ECO:0000256" key="3">
    <source>
        <dbReference type="PROSITE-ProRule" id="PRU00023"/>
    </source>
</evidence>
<dbReference type="InterPro" id="IPR002110">
    <property type="entry name" value="Ankyrin_rpt"/>
</dbReference>
<dbReference type="SMART" id="SM00248">
    <property type="entry name" value="ANK"/>
    <property type="match status" value="4"/>
</dbReference>
<organism evidence="4 5">
    <name type="scientific">Penicillium fimorum</name>
    <dbReference type="NCBI Taxonomy" id="1882269"/>
    <lineage>
        <taxon>Eukaryota</taxon>
        <taxon>Fungi</taxon>
        <taxon>Dikarya</taxon>
        <taxon>Ascomycota</taxon>
        <taxon>Pezizomycotina</taxon>
        <taxon>Eurotiomycetes</taxon>
        <taxon>Eurotiomycetidae</taxon>
        <taxon>Eurotiales</taxon>
        <taxon>Aspergillaceae</taxon>
        <taxon>Penicillium</taxon>
    </lineage>
</organism>
<feature type="repeat" description="ANK" evidence="3">
    <location>
        <begin position="109"/>
        <end position="141"/>
    </location>
</feature>
<evidence type="ECO:0000256" key="2">
    <source>
        <dbReference type="ARBA" id="ARBA00023043"/>
    </source>
</evidence>
<feature type="repeat" description="ANK" evidence="3">
    <location>
        <begin position="142"/>
        <end position="174"/>
    </location>
</feature>
<evidence type="ECO:0008006" key="6">
    <source>
        <dbReference type="Google" id="ProtNLM"/>
    </source>
</evidence>
<keyword evidence="5" id="KW-1185">Reference proteome</keyword>
<evidence type="ECO:0000256" key="1">
    <source>
        <dbReference type="ARBA" id="ARBA00022737"/>
    </source>
</evidence>
<reference evidence="4" key="2">
    <citation type="journal article" date="2023" name="IMA Fungus">
        <title>Comparative genomic study of the Penicillium genus elucidates a diverse pangenome and 15 lateral gene transfer events.</title>
        <authorList>
            <person name="Petersen C."/>
            <person name="Sorensen T."/>
            <person name="Nielsen M.R."/>
            <person name="Sondergaard T.E."/>
            <person name="Sorensen J.L."/>
            <person name="Fitzpatrick D.A."/>
            <person name="Frisvad J.C."/>
            <person name="Nielsen K.L."/>
        </authorList>
    </citation>
    <scope>NUCLEOTIDE SEQUENCE</scope>
    <source>
        <strain evidence="4">IBT 29495</strain>
    </source>
</reference>
<proteinExistence type="predicted"/>
<dbReference type="Pfam" id="PF12796">
    <property type="entry name" value="Ank_2"/>
    <property type="match status" value="2"/>
</dbReference>
<dbReference type="InterPro" id="IPR036770">
    <property type="entry name" value="Ankyrin_rpt-contain_sf"/>
</dbReference>
<dbReference type="EMBL" id="JAPWDS010000006">
    <property type="protein sequence ID" value="KAJ5494822.1"/>
    <property type="molecule type" value="Genomic_DNA"/>
</dbReference>
<keyword evidence="1" id="KW-0677">Repeat</keyword>